<dbReference type="EMBL" id="KV784408">
    <property type="protein sequence ID" value="OEU06524.1"/>
    <property type="molecule type" value="Genomic_DNA"/>
</dbReference>
<keyword evidence="2 6" id="KW-0812">Transmembrane</keyword>
<keyword evidence="8" id="KW-1185">Reference proteome</keyword>
<feature type="transmembrane region" description="Helical" evidence="6">
    <location>
        <begin position="12"/>
        <end position="33"/>
    </location>
</feature>
<keyword evidence="4 6" id="KW-0472">Membrane</keyword>
<proteinExistence type="predicted"/>
<dbReference type="OrthoDB" id="262547at2759"/>
<gene>
    <name evidence="7" type="ORF">FRACYDRAFT_214290</name>
</gene>
<dbReference type="GO" id="GO:0016020">
    <property type="term" value="C:membrane"/>
    <property type="evidence" value="ECO:0007669"/>
    <property type="project" value="UniProtKB-SubCell"/>
</dbReference>
<evidence type="ECO:0000256" key="6">
    <source>
        <dbReference type="SAM" id="Phobius"/>
    </source>
</evidence>
<comment type="subcellular location">
    <subcellularLocation>
        <location evidence="1">Membrane</location>
        <topology evidence="1">Multi-pass membrane protein</topology>
    </subcellularLocation>
</comment>
<keyword evidence="3 6" id="KW-1133">Transmembrane helix</keyword>
<dbReference type="KEGG" id="fcy:FRACYDRAFT_214290"/>
<evidence type="ECO:0000256" key="1">
    <source>
        <dbReference type="ARBA" id="ARBA00004141"/>
    </source>
</evidence>
<feature type="transmembrane region" description="Helical" evidence="6">
    <location>
        <begin position="326"/>
        <end position="345"/>
    </location>
</feature>
<dbReference type="InterPro" id="IPR003689">
    <property type="entry name" value="ZIP"/>
</dbReference>
<evidence type="ECO:0000313" key="7">
    <source>
        <dbReference type="EMBL" id="OEU06524.1"/>
    </source>
</evidence>
<sequence>MAISRETAAFLLVIAAGACTAIGSSVVFFPVLANLAKPSILAISLGFAAGIMVYISLVDIYQKAVVGFSEDGFEDGDAFIYATLSFFGGCLLMMALDVVVDYLLAWDSKKHSGGTTTNETPHDHCHPHDANAIDKMREDFESKVRADEKEKEEGVVADAAADESSEDIKAETGLETGRTTEDDSGAELAVVSDEGNELSHMGWAMAASIAIHNFPEGMVTYLAYTTEPSVGIALAVGIAVHNVPEGLCVAMPLYYATGRRFYSFMWGTLSGLTEPIGALVVWLILYDGISGTANGILFGLVSGMMTVISIDELLPTAHKYAANPKHVTYSFLFGLLFIAASLMLFSI</sequence>
<feature type="compositionally biased region" description="Basic and acidic residues" evidence="5">
    <location>
        <begin position="144"/>
        <end position="154"/>
    </location>
</feature>
<protein>
    <submittedName>
        <fullName evidence="7">Zinc/iron permease</fullName>
    </submittedName>
</protein>
<feature type="transmembrane region" description="Helical" evidence="6">
    <location>
        <begin position="40"/>
        <end position="58"/>
    </location>
</feature>
<feature type="transmembrane region" description="Helical" evidence="6">
    <location>
        <begin position="78"/>
        <end position="104"/>
    </location>
</feature>
<name>A0A1E7EKW3_9STRA</name>
<dbReference type="AlphaFoldDB" id="A0A1E7EKW3"/>
<evidence type="ECO:0000256" key="3">
    <source>
        <dbReference type="ARBA" id="ARBA00022989"/>
    </source>
</evidence>
<dbReference type="Proteomes" id="UP000095751">
    <property type="component" value="Unassembled WGS sequence"/>
</dbReference>
<dbReference type="GO" id="GO:0005385">
    <property type="term" value="F:zinc ion transmembrane transporter activity"/>
    <property type="evidence" value="ECO:0007669"/>
    <property type="project" value="TreeGrafter"/>
</dbReference>
<organism evidence="7 8">
    <name type="scientific">Fragilariopsis cylindrus CCMP1102</name>
    <dbReference type="NCBI Taxonomy" id="635003"/>
    <lineage>
        <taxon>Eukaryota</taxon>
        <taxon>Sar</taxon>
        <taxon>Stramenopiles</taxon>
        <taxon>Ochrophyta</taxon>
        <taxon>Bacillariophyta</taxon>
        <taxon>Bacillariophyceae</taxon>
        <taxon>Bacillariophycidae</taxon>
        <taxon>Bacillariales</taxon>
        <taxon>Bacillariaceae</taxon>
        <taxon>Fragilariopsis</taxon>
    </lineage>
</organism>
<feature type="transmembrane region" description="Helical" evidence="6">
    <location>
        <begin position="296"/>
        <end position="314"/>
    </location>
</feature>
<evidence type="ECO:0000256" key="5">
    <source>
        <dbReference type="SAM" id="MobiDB-lite"/>
    </source>
</evidence>
<evidence type="ECO:0000313" key="8">
    <source>
        <dbReference type="Proteomes" id="UP000095751"/>
    </source>
</evidence>
<accession>A0A1E7EKW3</accession>
<dbReference type="Pfam" id="PF02535">
    <property type="entry name" value="Zip"/>
    <property type="match status" value="1"/>
</dbReference>
<evidence type="ECO:0000256" key="4">
    <source>
        <dbReference type="ARBA" id="ARBA00023136"/>
    </source>
</evidence>
<dbReference type="PANTHER" id="PTHR11040">
    <property type="entry name" value="ZINC/IRON TRANSPORTER"/>
    <property type="match status" value="1"/>
</dbReference>
<reference evidence="7 8" key="1">
    <citation type="submission" date="2016-09" db="EMBL/GenBank/DDBJ databases">
        <title>Extensive genetic diversity and differential bi-allelic expression allows diatom success in the polar Southern Ocean.</title>
        <authorList>
            <consortium name="DOE Joint Genome Institute"/>
            <person name="Mock T."/>
            <person name="Otillar R.P."/>
            <person name="Strauss J."/>
            <person name="Dupont C."/>
            <person name="Frickenhaus S."/>
            <person name="Maumus F."/>
            <person name="Mcmullan M."/>
            <person name="Sanges R."/>
            <person name="Schmutz J."/>
            <person name="Toseland A."/>
            <person name="Valas R."/>
            <person name="Veluchamy A."/>
            <person name="Ward B.J."/>
            <person name="Allen A."/>
            <person name="Barry K."/>
            <person name="Falciatore A."/>
            <person name="Ferrante M."/>
            <person name="Fortunato A.E."/>
            <person name="Gloeckner G."/>
            <person name="Gruber A."/>
            <person name="Hipkin R."/>
            <person name="Janech M."/>
            <person name="Kroth P."/>
            <person name="Leese F."/>
            <person name="Lindquist E."/>
            <person name="Lyon B.R."/>
            <person name="Martin J."/>
            <person name="Mayer C."/>
            <person name="Parker M."/>
            <person name="Quesneville H."/>
            <person name="Raymond J."/>
            <person name="Uhlig C."/>
            <person name="Valentin K.U."/>
            <person name="Worden A.Z."/>
            <person name="Armbrust E.V."/>
            <person name="Bowler C."/>
            <person name="Green B."/>
            <person name="Moulton V."/>
            <person name="Van Oosterhout C."/>
            <person name="Grigoriev I."/>
        </authorList>
    </citation>
    <scope>NUCLEOTIDE SEQUENCE [LARGE SCALE GENOMIC DNA]</scope>
    <source>
        <strain evidence="7 8">CCMP1102</strain>
    </source>
</reference>
<dbReference type="PROSITE" id="PS51257">
    <property type="entry name" value="PROKAR_LIPOPROTEIN"/>
    <property type="match status" value="1"/>
</dbReference>
<dbReference type="InParanoid" id="A0A1E7EKW3"/>
<feature type="region of interest" description="Disordered" evidence="5">
    <location>
        <begin position="144"/>
        <end position="185"/>
    </location>
</feature>
<evidence type="ECO:0000256" key="2">
    <source>
        <dbReference type="ARBA" id="ARBA00022692"/>
    </source>
</evidence>
<dbReference type="PANTHER" id="PTHR11040:SF205">
    <property type="entry name" value="ZINC TRANSPORTER ZUPT"/>
    <property type="match status" value="1"/>
</dbReference>
<feature type="transmembrane region" description="Helical" evidence="6">
    <location>
        <begin position="261"/>
        <end position="284"/>
    </location>
</feature>